<accession>A0A8B7NU89</accession>
<feature type="domain" description="Fibronectin type-III" evidence="2">
    <location>
        <begin position="653"/>
        <end position="749"/>
    </location>
</feature>
<evidence type="ECO:0000313" key="4">
    <source>
        <dbReference type="RefSeq" id="XP_018017298.1"/>
    </source>
</evidence>
<feature type="domain" description="Fibronectin type-III" evidence="2">
    <location>
        <begin position="852"/>
        <end position="950"/>
    </location>
</feature>
<dbReference type="InterPro" id="IPR050713">
    <property type="entry name" value="RTP_Phos/Ushers"/>
</dbReference>
<proteinExistence type="predicted"/>
<dbReference type="SUPFAM" id="SSF49265">
    <property type="entry name" value="Fibronectin type III"/>
    <property type="match status" value="6"/>
</dbReference>
<dbReference type="Pfam" id="PF00041">
    <property type="entry name" value="fn3"/>
    <property type="match status" value="9"/>
</dbReference>
<dbReference type="OrthoDB" id="6353189at2759"/>
<name>A0A8B7NU89_HYAAZ</name>
<protein>
    <submittedName>
        <fullName evidence="4">Phosphatidylinositol phosphatase PTPRQ</fullName>
    </submittedName>
</protein>
<feature type="domain" description="Fibronectin type-III" evidence="2">
    <location>
        <begin position="753"/>
        <end position="850"/>
    </location>
</feature>
<dbReference type="PANTHER" id="PTHR46957">
    <property type="entry name" value="CYTOKINE RECEPTOR"/>
    <property type="match status" value="1"/>
</dbReference>
<feature type="domain" description="Fibronectin type-III" evidence="2">
    <location>
        <begin position="370"/>
        <end position="462"/>
    </location>
</feature>
<dbReference type="GeneID" id="108673922"/>
<dbReference type="KEGG" id="hazt:108673922"/>
<dbReference type="PROSITE" id="PS50853">
    <property type="entry name" value="FN3"/>
    <property type="match status" value="9"/>
</dbReference>
<dbReference type="OMA" id="WINDFEN"/>
<feature type="domain" description="Fibronectin type-III" evidence="2">
    <location>
        <begin position="78"/>
        <end position="176"/>
    </location>
</feature>
<dbReference type="Proteomes" id="UP000694843">
    <property type="component" value="Unplaced"/>
</dbReference>
<dbReference type="CDD" id="cd00063">
    <property type="entry name" value="FN3"/>
    <property type="match status" value="9"/>
</dbReference>
<feature type="compositionally biased region" description="Low complexity" evidence="1">
    <location>
        <begin position="29"/>
        <end position="68"/>
    </location>
</feature>
<gene>
    <name evidence="4" type="primary">LOC108673922</name>
</gene>
<dbReference type="RefSeq" id="XP_018017298.1">
    <property type="nucleotide sequence ID" value="XM_018161809.1"/>
</dbReference>
<dbReference type="AlphaFoldDB" id="A0A8B7NU89"/>
<evidence type="ECO:0000313" key="3">
    <source>
        <dbReference type="Proteomes" id="UP000694843"/>
    </source>
</evidence>
<evidence type="ECO:0000259" key="2">
    <source>
        <dbReference type="PROSITE" id="PS50853"/>
    </source>
</evidence>
<feature type="domain" description="Fibronectin type-III" evidence="2">
    <location>
        <begin position="561"/>
        <end position="651"/>
    </location>
</feature>
<dbReference type="Gene3D" id="2.60.40.10">
    <property type="entry name" value="Immunoglobulins"/>
    <property type="match status" value="10"/>
</dbReference>
<dbReference type="PRINTS" id="PR00014">
    <property type="entry name" value="FNTYPEIII"/>
</dbReference>
<dbReference type="InterPro" id="IPR036116">
    <property type="entry name" value="FN3_sf"/>
</dbReference>
<dbReference type="SMART" id="SM00060">
    <property type="entry name" value="FN3"/>
    <property type="match status" value="9"/>
</dbReference>
<evidence type="ECO:0000256" key="1">
    <source>
        <dbReference type="SAM" id="MobiDB-lite"/>
    </source>
</evidence>
<feature type="compositionally biased region" description="Basic and acidic residues" evidence="1">
    <location>
        <begin position="14"/>
        <end position="24"/>
    </location>
</feature>
<feature type="domain" description="Fibronectin type-III" evidence="2">
    <location>
        <begin position="463"/>
        <end position="560"/>
    </location>
</feature>
<organism evidence="3 4">
    <name type="scientific">Hyalella azteca</name>
    <name type="common">Amphipod</name>
    <dbReference type="NCBI Taxonomy" id="294128"/>
    <lineage>
        <taxon>Eukaryota</taxon>
        <taxon>Metazoa</taxon>
        <taxon>Ecdysozoa</taxon>
        <taxon>Arthropoda</taxon>
        <taxon>Crustacea</taxon>
        <taxon>Multicrustacea</taxon>
        <taxon>Malacostraca</taxon>
        <taxon>Eumalacostraca</taxon>
        <taxon>Peracarida</taxon>
        <taxon>Amphipoda</taxon>
        <taxon>Senticaudata</taxon>
        <taxon>Talitrida</taxon>
        <taxon>Talitroidea</taxon>
        <taxon>Hyalellidae</taxon>
        <taxon>Hyalella</taxon>
    </lineage>
</organism>
<dbReference type="PANTHER" id="PTHR46957:SF3">
    <property type="entry name" value="CYTOKINE RECEPTOR"/>
    <property type="match status" value="1"/>
</dbReference>
<feature type="domain" description="Fibronectin type-III" evidence="2">
    <location>
        <begin position="177"/>
        <end position="269"/>
    </location>
</feature>
<dbReference type="InterPro" id="IPR013783">
    <property type="entry name" value="Ig-like_fold"/>
</dbReference>
<feature type="region of interest" description="Disordered" evidence="1">
    <location>
        <begin position="1"/>
        <end position="74"/>
    </location>
</feature>
<feature type="domain" description="Fibronectin type-III" evidence="2">
    <location>
        <begin position="271"/>
        <end position="369"/>
    </location>
</feature>
<keyword evidence="3" id="KW-1185">Reference proteome</keyword>
<sequence length="996" mass="108193">MSPPKETTMFASELKAHPTDHDKIQNLAEESSTSENQSSNTNGTTTMSTTTESSAETTATVTTEQGTTTPPPCVKPTAVNELKVLNTSSSSITLSWTAPVVSCEIQMYRINYTGYILWGIQSEVNGLTDTINSTEPNVEYTVTDLQPYAYYNFSVVFVTEAGESEPASVDGKTEQAAPSEPRKVTAVSNSSRTIQVSWTPPEQENGVLLNYSISWINDFENRSESVGDTEYIITSLEPCVDYFINVKAQTSAGYGPPGHATATTQTDVPPEVTDLIGTNVTSTSIALSWSRPDTECDITGYNVSYYGEILWGDGGWDNDSRSVNGSQEYVEIDGLTPYTQYTITVVASTEAGPGMPSDLIITTDEAYPSEVRNLMANSTSPTEVFVSWEIPEEENGILSDYLITWDDGSGDNQSAEVNTTSFLIEGLIPCVLYNITVKAQTGAGYGEESYIDATTDSDVPPEVTDLIGTNVTSTTIALSWSTPDTECDITGYSVSYYGEILWGDGNWVNGSRSVNGSQEYVEIVGLTPYTQYSITVVASTEAGPGMPSDLIITTDEAYPSEVRNLMANSTNSTEIFVSWEIPEEENGILGDYLITWDDGSGDNQSAEVNTTSFLIEGLFPCVLYNITVKAQTGAGYGEESYIDATTDSDVPPEVTDLIDTNVTSTSIALSWSTPDTECDITGYNVSYYGKLLWGNGSWVNGSCSVNSSEESYVITDLIPYTEYTITVVASTAVGPGKPSEPLVTRTLESHPSEVRNLMANSTSATEIFVSWEVPEEENGILGDYLITWRNESGDNQSAEVNDTSFLIGGMMQEMQELIACVLYDITVKAQTGAGYGEESYTNETTETEVPPEVTDLTCTNATNTSISLSWSRPATYCVITNYSVSYYGEILWGNRSWENRSVPVNGDEEYVEIDGLTPYTEYTITVVAWTEEGPGSSSKLVNSTQEAHPSEVRNLTAISSGPKEVFVSWEVPEEENGILGDYLITWVNFQGLGEEG</sequence>
<dbReference type="GO" id="GO:0016020">
    <property type="term" value="C:membrane"/>
    <property type="evidence" value="ECO:0007669"/>
    <property type="project" value="UniProtKB-SubCell"/>
</dbReference>
<dbReference type="InterPro" id="IPR003961">
    <property type="entry name" value="FN3_dom"/>
</dbReference>
<reference evidence="4" key="1">
    <citation type="submission" date="2025-08" db="UniProtKB">
        <authorList>
            <consortium name="RefSeq"/>
        </authorList>
    </citation>
    <scope>IDENTIFICATION</scope>
</reference>